<organism evidence="1 2">
    <name type="scientific">Quillaja saponaria</name>
    <name type="common">Soap bark tree</name>
    <dbReference type="NCBI Taxonomy" id="32244"/>
    <lineage>
        <taxon>Eukaryota</taxon>
        <taxon>Viridiplantae</taxon>
        <taxon>Streptophyta</taxon>
        <taxon>Embryophyta</taxon>
        <taxon>Tracheophyta</taxon>
        <taxon>Spermatophyta</taxon>
        <taxon>Magnoliopsida</taxon>
        <taxon>eudicotyledons</taxon>
        <taxon>Gunneridae</taxon>
        <taxon>Pentapetalae</taxon>
        <taxon>rosids</taxon>
        <taxon>fabids</taxon>
        <taxon>Fabales</taxon>
        <taxon>Quillajaceae</taxon>
        <taxon>Quillaja</taxon>
    </lineage>
</organism>
<dbReference type="PANTHER" id="PTHR37247:SF1">
    <property type="entry name" value="TRANSMEMBRANE PROTEIN"/>
    <property type="match status" value="1"/>
</dbReference>
<gene>
    <name evidence="1" type="ORF">O6P43_002150</name>
</gene>
<dbReference type="KEGG" id="qsa:O6P43_002150"/>
<sequence>MVVVSGFTPNYSDLLHLSYLKLPSKCLVCYATTGRNNYSGLLMAPRANFGAKINFFQTQHNGNKYAMSAARNHQQLRFDEDLSEEPFVLSLIKEAFWEVRSLMAFLVEQPSQLKYVEWPSFSNTLRTASLTLVLVALAHCGTIIG</sequence>
<dbReference type="EMBL" id="JARAOO010000002">
    <property type="protein sequence ID" value="KAJ7978656.1"/>
    <property type="molecule type" value="Genomic_DNA"/>
</dbReference>
<proteinExistence type="predicted"/>
<keyword evidence="2" id="KW-1185">Reference proteome</keyword>
<dbReference type="PANTHER" id="PTHR37247">
    <property type="entry name" value="TRANSMEMBRANE PROTEIN"/>
    <property type="match status" value="1"/>
</dbReference>
<evidence type="ECO:0000313" key="1">
    <source>
        <dbReference type="EMBL" id="KAJ7978656.1"/>
    </source>
</evidence>
<name>A0AAD7QBU6_QUISA</name>
<accession>A0AAD7QBU6</accession>
<dbReference type="AlphaFoldDB" id="A0AAD7QBU6"/>
<reference evidence="1" key="1">
    <citation type="journal article" date="2023" name="Science">
        <title>Elucidation of the pathway for biosynthesis of saponin adjuvants from the soapbark tree.</title>
        <authorList>
            <person name="Reed J."/>
            <person name="Orme A."/>
            <person name="El-Demerdash A."/>
            <person name="Owen C."/>
            <person name="Martin L.B.B."/>
            <person name="Misra R.C."/>
            <person name="Kikuchi S."/>
            <person name="Rejzek M."/>
            <person name="Martin A.C."/>
            <person name="Harkess A."/>
            <person name="Leebens-Mack J."/>
            <person name="Louveau T."/>
            <person name="Stephenson M.J."/>
            <person name="Osbourn A."/>
        </authorList>
    </citation>
    <scope>NUCLEOTIDE SEQUENCE</scope>
    <source>
        <strain evidence="1">S10</strain>
    </source>
</reference>
<protein>
    <submittedName>
        <fullName evidence="1">Protein translocase complex, SecE/Sec61-gamma subunit</fullName>
    </submittedName>
</protein>
<dbReference type="Proteomes" id="UP001163823">
    <property type="component" value="Chromosome 2"/>
</dbReference>
<evidence type="ECO:0000313" key="2">
    <source>
        <dbReference type="Proteomes" id="UP001163823"/>
    </source>
</evidence>
<comment type="caution">
    <text evidence="1">The sequence shown here is derived from an EMBL/GenBank/DDBJ whole genome shotgun (WGS) entry which is preliminary data.</text>
</comment>